<evidence type="ECO:0000256" key="7">
    <source>
        <dbReference type="ARBA" id="ARBA00022927"/>
    </source>
</evidence>
<dbReference type="Gene3D" id="3.30.1150.10">
    <property type="match status" value="1"/>
</dbReference>
<reference evidence="12" key="1">
    <citation type="submission" date="2020-12" db="EMBL/GenBank/DDBJ databases">
        <title>Oil enriched cultivation method for isolating marine PHA-producing bacteria.</title>
        <authorList>
            <person name="Zheng W."/>
            <person name="Yu S."/>
            <person name="Huang Y."/>
        </authorList>
    </citation>
    <scope>NUCLEOTIDE SEQUENCE</scope>
    <source>
        <strain evidence="12">SY-2-12</strain>
    </source>
</reference>
<protein>
    <submittedName>
        <fullName evidence="12">TonB family protein</fullName>
    </submittedName>
</protein>
<dbReference type="InterPro" id="IPR006260">
    <property type="entry name" value="TonB/TolA_C"/>
</dbReference>
<evidence type="ECO:0000313" key="13">
    <source>
        <dbReference type="Proteomes" id="UP000664096"/>
    </source>
</evidence>
<dbReference type="AlphaFoldDB" id="A0A939EFA7"/>
<keyword evidence="7" id="KW-0653">Protein transport</keyword>
<feature type="domain" description="TonB C-terminal" evidence="11">
    <location>
        <begin position="304"/>
        <end position="392"/>
    </location>
</feature>
<keyword evidence="4" id="KW-1003">Cell membrane</keyword>
<evidence type="ECO:0000256" key="5">
    <source>
        <dbReference type="ARBA" id="ARBA00022519"/>
    </source>
</evidence>
<dbReference type="SUPFAM" id="SSF74653">
    <property type="entry name" value="TolA/TonB C-terminal domain"/>
    <property type="match status" value="1"/>
</dbReference>
<dbReference type="InterPro" id="IPR037682">
    <property type="entry name" value="TonB_C"/>
</dbReference>
<dbReference type="Proteomes" id="UP000664096">
    <property type="component" value="Unassembled WGS sequence"/>
</dbReference>
<comment type="subcellular location">
    <subcellularLocation>
        <location evidence="1">Cell inner membrane</location>
        <topology evidence="1">Single-pass membrane protein</topology>
        <orientation evidence="1">Periplasmic side</orientation>
    </subcellularLocation>
</comment>
<proteinExistence type="inferred from homology"/>
<dbReference type="EMBL" id="JAEKJZ010000003">
    <property type="protein sequence ID" value="MBN9671928.1"/>
    <property type="molecule type" value="Genomic_DNA"/>
</dbReference>
<comment type="caution">
    <text evidence="12">The sequence shown here is derived from an EMBL/GenBank/DDBJ whole genome shotgun (WGS) entry which is preliminary data.</text>
</comment>
<dbReference type="GO" id="GO:0005886">
    <property type="term" value="C:plasma membrane"/>
    <property type="evidence" value="ECO:0007669"/>
    <property type="project" value="UniProtKB-SubCell"/>
</dbReference>
<evidence type="ECO:0000256" key="3">
    <source>
        <dbReference type="ARBA" id="ARBA00022448"/>
    </source>
</evidence>
<evidence type="ECO:0000256" key="6">
    <source>
        <dbReference type="ARBA" id="ARBA00022692"/>
    </source>
</evidence>
<dbReference type="GO" id="GO:0055085">
    <property type="term" value="P:transmembrane transport"/>
    <property type="evidence" value="ECO:0007669"/>
    <property type="project" value="InterPro"/>
</dbReference>
<evidence type="ECO:0000256" key="9">
    <source>
        <dbReference type="ARBA" id="ARBA00023136"/>
    </source>
</evidence>
<keyword evidence="5" id="KW-0997">Cell inner membrane</keyword>
<comment type="similarity">
    <text evidence="2">Belongs to the TonB family.</text>
</comment>
<keyword evidence="9" id="KW-0472">Membrane</keyword>
<keyword evidence="8" id="KW-1133">Transmembrane helix</keyword>
<keyword evidence="3" id="KW-0813">Transport</keyword>
<organism evidence="12 13">
    <name type="scientific">Roseibium aggregatum</name>
    <dbReference type="NCBI Taxonomy" id="187304"/>
    <lineage>
        <taxon>Bacteria</taxon>
        <taxon>Pseudomonadati</taxon>
        <taxon>Pseudomonadota</taxon>
        <taxon>Alphaproteobacteria</taxon>
        <taxon>Hyphomicrobiales</taxon>
        <taxon>Stappiaceae</taxon>
        <taxon>Roseibium</taxon>
    </lineage>
</organism>
<evidence type="ECO:0000313" key="12">
    <source>
        <dbReference type="EMBL" id="MBN9671928.1"/>
    </source>
</evidence>
<feature type="region of interest" description="Disordered" evidence="10">
    <location>
        <begin position="135"/>
        <end position="308"/>
    </location>
</feature>
<accession>A0A939EFA7</accession>
<sequence length="392" mass="41292">MRSLRKPVVAALAISLALHFAIAVALTYKKRSDMEFEGAGEVQHPVLGESPFNTVAAGTIDSSAISEPVERDDATQPVSRPKPVVEAVQPATQPAVAPVAAAAVATPEPQLSASLPDMTPNALAMMQAPRVEPLETLPPIESQPEKTPDKTTEALPQSAKVPPGSSEAAKPAPPAAPVEQAEPDEAQPVTPTPAKAVQPSDPRKVEAIEVEETDVAVTETETAETEPVPTPPKKPSPVRQKPDATKQVKKNAERKSVKAENPRKNQQKAEKASRAGSGGKSGRTAQKGGSQRKGKGKTAGNSDVTNYPAKVYRKLLRTVRAPRGGKKARTDAVVRFTVRKNGSVSGTRLARSSGSKNFDQAVLKAVQRASFPPIPAAAGRSSWTFTLPVAMK</sequence>
<name>A0A939EFA7_9HYPH</name>
<dbReference type="PROSITE" id="PS52015">
    <property type="entry name" value="TONB_CTD"/>
    <property type="match status" value="1"/>
</dbReference>
<gene>
    <name evidence="12" type="ORF">JF539_16375</name>
</gene>
<evidence type="ECO:0000256" key="1">
    <source>
        <dbReference type="ARBA" id="ARBA00004383"/>
    </source>
</evidence>
<dbReference type="InterPro" id="IPR051045">
    <property type="entry name" value="TonB-dependent_transducer"/>
</dbReference>
<evidence type="ECO:0000259" key="11">
    <source>
        <dbReference type="PROSITE" id="PS52015"/>
    </source>
</evidence>
<dbReference type="PANTHER" id="PTHR33446">
    <property type="entry name" value="PROTEIN TONB-RELATED"/>
    <property type="match status" value="1"/>
</dbReference>
<dbReference type="GO" id="GO:0015031">
    <property type="term" value="P:protein transport"/>
    <property type="evidence" value="ECO:0007669"/>
    <property type="project" value="UniProtKB-KW"/>
</dbReference>
<dbReference type="Pfam" id="PF13103">
    <property type="entry name" value="TonB_2"/>
    <property type="match status" value="1"/>
</dbReference>
<evidence type="ECO:0000256" key="2">
    <source>
        <dbReference type="ARBA" id="ARBA00006555"/>
    </source>
</evidence>
<dbReference type="PANTHER" id="PTHR33446:SF13">
    <property type="entry name" value="TONB PROTEIN"/>
    <property type="match status" value="1"/>
</dbReference>
<dbReference type="NCBIfam" id="TIGR01352">
    <property type="entry name" value="tonB_Cterm"/>
    <property type="match status" value="1"/>
</dbReference>
<evidence type="ECO:0000256" key="10">
    <source>
        <dbReference type="SAM" id="MobiDB-lite"/>
    </source>
</evidence>
<evidence type="ECO:0000256" key="8">
    <source>
        <dbReference type="ARBA" id="ARBA00022989"/>
    </source>
</evidence>
<dbReference type="RefSeq" id="WP_207141776.1">
    <property type="nucleotide sequence ID" value="NZ_JAEKJZ010000003.1"/>
</dbReference>
<evidence type="ECO:0000256" key="4">
    <source>
        <dbReference type="ARBA" id="ARBA00022475"/>
    </source>
</evidence>
<feature type="compositionally biased region" description="Basic and acidic residues" evidence="10">
    <location>
        <begin position="143"/>
        <end position="152"/>
    </location>
</feature>
<keyword evidence="6" id="KW-0812">Transmembrane</keyword>
<feature type="compositionally biased region" description="Basic and acidic residues" evidence="10">
    <location>
        <begin position="240"/>
        <end position="273"/>
    </location>
</feature>